<dbReference type="AlphaFoldDB" id="A0A1X1KHS5"/>
<dbReference type="RefSeq" id="WP_084862678.1">
    <property type="nucleotide sequence ID" value="NZ_JALDWD010000002.1"/>
</dbReference>
<name>A0A1X1KHS5_STRMT</name>
<dbReference type="EMBL" id="NCVJ01000020">
    <property type="protein sequence ID" value="ORO98964.1"/>
    <property type="molecule type" value="Genomic_DNA"/>
</dbReference>
<proteinExistence type="predicted"/>
<accession>A0A1X1KHS5</accession>
<evidence type="ECO:0000313" key="2">
    <source>
        <dbReference type="Proteomes" id="UP000193234"/>
    </source>
</evidence>
<comment type="caution">
    <text evidence="1">The sequence shown here is derived from an EMBL/GenBank/DDBJ whole genome shotgun (WGS) entry which is preliminary data.</text>
</comment>
<organism evidence="1 2">
    <name type="scientific">Streptococcus mitis</name>
    <dbReference type="NCBI Taxonomy" id="28037"/>
    <lineage>
        <taxon>Bacteria</taxon>
        <taxon>Bacillati</taxon>
        <taxon>Bacillota</taxon>
        <taxon>Bacilli</taxon>
        <taxon>Lactobacillales</taxon>
        <taxon>Streptococcaceae</taxon>
        <taxon>Streptococcus</taxon>
        <taxon>Streptococcus mitis group</taxon>
    </lineage>
</organism>
<reference evidence="1 2" key="1">
    <citation type="journal article" date="2016" name="Eur. J. Clin. Microbiol. Infect. Dis.">
        <title>Whole genome sequencing as a tool for phylogenetic analysis of clinical strains of Mitis group streptococci.</title>
        <authorList>
            <person name="Rasmussen L.H."/>
            <person name="Dargis R."/>
            <person name="Hojholt K."/>
            <person name="Christensen J.J."/>
            <person name="Skovgaard O."/>
            <person name="Justesen U.S."/>
            <person name="Rosenvinge F.S."/>
            <person name="Moser C."/>
            <person name="Lukjancenko O."/>
            <person name="Rasmussen S."/>
            <person name="Nielsen X.C."/>
        </authorList>
    </citation>
    <scope>NUCLEOTIDE SEQUENCE [LARGE SCALE GENOMIC DNA]</scope>
    <source>
        <strain evidence="1 2">RH_12363_08</strain>
    </source>
</reference>
<evidence type="ECO:0000313" key="1">
    <source>
        <dbReference type="EMBL" id="ORO98964.1"/>
    </source>
</evidence>
<gene>
    <name evidence="1" type="ORF">B7696_05800</name>
</gene>
<evidence type="ECO:0008006" key="3">
    <source>
        <dbReference type="Google" id="ProtNLM"/>
    </source>
</evidence>
<protein>
    <recommendedName>
        <fullName evidence="3">Phage protein</fullName>
    </recommendedName>
</protein>
<sequence>MMLKTVSNKAKTFTFTYEFKDLDTAMVAGHALLGYMTGTYCQPTISLTYKDKGTLVAEYVEDSKLNKTFKRICDSFKDYYKQPEGDEAFEERYKQERVLQLKESEDFESLLNKVTDYELELLDYADRLLSDKPIPMDSMTAFGTLEMLDDESISLLQKLDVEGEYKGLADYVAEAES</sequence>
<dbReference type="Proteomes" id="UP000193234">
    <property type="component" value="Unassembled WGS sequence"/>
</dbReference>